<accession>A0A095SRY1</accession>
<protein>
    <submittedName>
        <fullName evidence="1">Uncharacterized protein</fullName>
    </submittedName>
</protein>
<dbReference type="RefSeq" id="WP_035128140.1">
    <property type="nucleotide sequence ID" value="NZ_JRHH01000005.1"/>
</dbReference>
<dbReference type="AlphaFoldDB" id="A0A095SRY1"/>
<comment type="caution">
    <text evidence="1">The sequence shown here is derived from an EMBL/GenBank/DDBJ whole genome shotgun (WGS) entry which is preliminary data.</text>
</comment>
<dbReference type="EMBL" id="JRHH01000005">
    <property type="protein sequence ID" value="KGD67367.1"/>
    <property type="molecule type" value="Genomic_DNA"/>
</dbReference>
<organism evidence="1 2">
    <name type="scientific">Flavobacterium aquatile LMG 4008 = ATCC 11947</name>
    <dbReference type="NCBI Taxonomy" id="1453498"/>
    <lineage>
        <taxon>Bacteria</taxon>
        <taxon>Pseudomonadati</taxon>
        <taxon>Bacteroidota</taxon>
        <taxon>Flavobacteriia</taxon>
        <taxon>Flavobacteriales</taxon>
        <taxon>Flavobacteriaceae</taxon>
        <taxon>Flavobacterium</taxon>
    </lineage>
</organism>
<sequence>MKNENCSNNFSFFGKRKCTTNDLFKTEISEETQKETIPNQNTEFDLNHKLNFQLIDIDKVFAN</sequence>
<dbReference type="Proteomes" id="UP000029554">
    <property type="component" value="Unassembled WGS sequence"/>
</dbReference>
<evidence type="ECO:0000313" key="1">
    <source>
        <dbReference type="EMBL" id="KGD67367.1"/>
    </source>
</evidence>
<gene>
    <name evidence="1" type="ORF">LG45_14240</name>
</gene>
<reference evidence="1 2" key="1">
    <citation type="submission" date="2014-09" db="EMBL/GenBank/DDBJ databases">
        <title>Whole Genome Shotgun of Flavobacterium aquatile LMG 4008.</title>
        <authorList>
            <person name="Gale A.N."/>
            <person name="Pipes S.E."/>
            <person name="Newman J.D."/>
        </authorList>
    </citation>
    <scope>NUCLEOTIDE SEQUENCE [LARGE SCALE GENOMIC DNA]</scope>
    <source>
        <strain evidence="1 2">LMG 4008</strain>
    </source>
</reference>
<proteinExistence type="predicted"/>
<name>A0A095SRY1_9FLAO</name>
<evidence type="ECO:0000313" key="2">
    <source>
        <dbReference type="Proteomes" id="UP000029554"/>
    </source>
</evidence>
<dbReference type="STRING" id="1453498.LG45_14240"/>
<keyword evidence="2" id="KW-1185">Reference proteome</keyword>